<dbReference type="AlphaFoldDB" id="A0A9W6SPZ2"/>
<organism evidence="2 3">
    <name type="scientific">Actinorhabdospora filicis</name>
    <dbReference type="NCBI Taxonomy" id="1785913"/>
    <lineage>
        <taxon>Bacteria</taxon>
        <taxon>Bacillati</taxon>
        <taxon>Actinomycetota</taxon>
        <taxon>Actinomycetes</taxon>
        <taxon>Micromonosporales</taxon>
        <taxon>Micromonosporaceae</taxon>
        <taxon>Actinorhabdospora</taxon>
    </lineage>
</organism>
<feature type="domain" description="Contractile injection system tube protein N-terminal" evidence="1">
    <location>
        <begin position="26"/>
        <end position="182"/>
    </location>
</feature>
<protein>
    <recommendedName>
        <fullName evidence="1">Contractile injection system tube protein N-terminal domain-containing protein</fullName>
    </recommendedName>
</protein>
<sequence length="191" mass="20899">MAQHLAYRAPVRGFLASVGLEPEIVVEFQFNPDKISDKRSISYATLNAPGLLMPVRQYTSGGDRTLSFTVNVDGRPIADPSAEPMRIERDDQGGIGPELTKYRAFVYPSTDRWQDAATAQDGFTSLYATGEPLFTAPPVCAFGWGDRVIDCVVTEVSISEQAFTPDLRPLRAEIQVTLVEITPYNADPQGG</sequence>
<dbReference type="Pfam" id="PF19266">
    <property type="entry name" value="CIS_tube"/>
    <property type="match status" value="1"/>
</dbReference>
<keyword evidence="3" id="KW-1185">Reference proteome</keyword>
<dbReference type="InterPro" id="IPR045361">
    <property type="entry name" value="CIS_tube_prot_N"/>
</dbReference>
<gene>
    <name evidence="2" type="ORF">Afil01_34180</name>
</gene>
<name>A0A9W6SPZ2_9ACTN</name>
<accession>A0A9W6SPZ2</accession>
<evidence type="ECO:0000313" key="2">
    <source>
        <dbReference type="EMBL" id="GLZ78611.1"/>
    </source>
</evidence>
<reference evidence="2" key="1">
    <citation type="submission" date="2023-03" db="EMBL/GenBank/DDBJ databases">
        <title>Actinorhabdospora filicis NBRC 111898.</title>
        <authorList>
            <person name="Ichikawa N."/>
            <person name="Sato H."/>
            <person name="Tonouchi N."/>
        </authorList>
    </citation>
    <scope>NUCLEOTIDE SEQUENCE</scope>
    <source>
        <strain evidence="2">NBRC 111898</strain>
    </source>
</reference>
<proteinExistence type="predicted"/>
<dbReference type="EMBL" id="BSTX01000002">
    <property type="protein sequence ID" value="GLZ78611.1"/>
    <property type="molecule type" value="Genomic_DNA"/>
</dbReference>
<dbReference type="RefSeq" id="WP_285663761.1">
    <property type="nucleotide sequence ID" value="NZ_BSTX01000002.1"/>
</dbReference>
<evidence type="ECO:0000259" key="1">
    <source>
        <dbReference type="Pfam" id="PF19266"/>
    </source>
</evidence>
<dbReference type="Proteomes" id="UP001165079">
    <property type="component" value="Unassembled WGS sequence"/>
</dbReference>
<comment type="caution">
    <text evidence="2">The sequence shown here is derived from an EMBL/GenBank/DDBJ whole genome shotgun (WGS) entry which is preliminary data.</text>
</comment>
<evidence type="ECO:0000313" key="3">
    <source>
        <dbReference type="Proteomes" id="UP001165079"/>
    </source>
</evidence>